<dbReference type="InterPro" id="IPR005828">
    <property type="entry name" value="MFS_sugar_transport-like"/>
</dbReference>
<dbReference type="Pfam" id="PF00083">
    <property type="entry name" value="Sugar_tr"/>
    <property type="match status" value="2"/>
</dbReference>
<dbReference type="GO" id="GO:0005886">
    <property type="term" value="C:plasma membrane"/>
    <property type="evidence" value="ECO:0007669"/>
    <property type="project" value="TreeGrafter"/>
</dbReference>
<evidence type="ECO:0000256" key="8">
    <source>
        <dbReference type="SAM" id="Phobius"/>
    </source>
</evidence>
<dbReference type="Proteomes" id="UP000504637">
    <property type="component" value="Unplaced"/>
</dbReference>
<comment type="similarity">
    <text evidence="2">Belongs to the major facilitator superfamily. Sugar transporter (TC 2.A.1.1) family.</text>
</comment>
<evidence type="ECO:0000256" key="1">
    <source>
        <dbReference type="ARBA" id="ARBA00004141"/>
    </source>
</evidence>
<dbReference type="PANTHER" id="PTHR23508">
    <property type="entry name" value="CARBOXYLIC ACID TRANSPORTER PROTEIN HOMOLOG"/>
    <property type="match status" value="1"/>
</dbReference>
<evidence type="ECO:0000256" key="3">
    <source>
        <dbReference type="ARBA" id="ARBA00022448"/>
    </source>
</evidence>
<evidence type="ECO:0000259" key="9">
    <source>
        <dbReference type="PROSITE" id="PS50850"/>
    </source>
</evidence>
<dbReference type="InterPro" id="IPR036259">
    <property type="entry name" value="MFS_trans_sf"/>
</dbReference>
<keyword evidence="6 8" id="KW-0472">Membrane</keyword>
<dbReference type="GeneID" id="54360225"/>
<feature type="transmembrane region" description="Helical" evidence="8">
    <location>
        <begin position="405"/>
        <end position="424"/>
    </location>
</feature>
<evidence type="ECO:0000313" key="11">
    <source>
        <dbReference type="RefSeq" id="XP_033463222.1"/>
    </source>
</evidence>
<feature type="transmembrane region" description="Helical" evidence="8">
    <location>
        <begin position="85"/>
        <end position="105"/>
    </location>
</feature>
<dbReference type="SUPFAM" id="SSF103473">
    <property type="entry name" value="MFS general substrate transporter"/>
    <property type="match status" value="1"/>
</dbReference>
<dbReference type="InterPro" id="IPR020846">
    <property type="entry name" value="MFS_dom"/>
</dbReference>
<feature type="region of interest" description="Disordered" evidence="7">
    <location>
        <begin position="1"/>
        <end position="27"/>
    </location>
</feature>
<reference evidence="11" key="1">
    <citation type="submission" date="2020-01" db="EMBL/GenBank/DDBJ databases">
        <authorList>
            <consortium name="DOE Joint Genome Institute"/>
            <person name="Haridas S."/>
            <person name="Albert R."/>
            <person name="Binder M."/>
            <person name="Bloem J."/>
            <person name="Labutti K."/>
            <person name="Salamov A."/>
            <person name="Andreopoulos B."/>
            <person name="Baker S.E."/>
            <person name="Barry K."/>
            <person name="Bills G."/>
            <person name="Bluhm B.H."/>
            <person name="Cannon C."/>
            <person name="Castanera R."/>
            <person name="Culley D.E."/>
            <person name="Daum C."/>
            <person name="Ezra D."/>
            <person name="Gonzalez J.B."/>
            <person name="Henrissat B."/>
            <person name="Kuo A."/>
            <person name="Liang C."/>
            <person name="Lipzen A."/>
            <person name="Lutzoni F."/>
            <person name="Magnuson J."/>
            <person name="Mondo S."/>
            <person name="Nolan M."/>
            <person name="Ohm R."/>
            <person name="Pangilinan J."/>
            <person name="Park H.-J."/>
            <person name="Ramirez L."/>
            <person name="Alfaro M."/>
            <person name="Sun H."/>
            <person name="Tritt A."/>
            <person name="Yoshinaga Y."/>
            <person name="Zwiers L.-H."/>
            <person name="Turgeon B.G."/>
            <person name="Goodwin S.B."/>
            <person name="Spatafora J.W."/>
            <person name="Crous P.W."/>
            <person name="Grigoriev I.V."/>
        </authorList>
    </citation>
    <scope>NUCLEOTIDE SEQUENCE</scope>
    <source>
        <strain evidence="11">CBS 342.82</strain>
    </source>
</reference>
<reference evidence="11" key="2">
    <citation type="submission" date="2020-04" db="EMBL/GenBank/DDBJ databases">
        <authorList>
            <consortium name="NCBI Genome Project"/>
        </authorList>
    </citation>
    <scope>NUCLEOTIDE SEQUENCE</scope>
    <source>
        <strain evidence="11">CBS 342.82</strain>
    </source>
</reference>
<dbReference type="GO" id="GO:0046943">
    <property type="term" value="F:carboxylic acid transmembrane transporter activity"/>
    <property type="evidence" value="ECO:0007669"/>
    <property type="project" value="TreeGrafter"/>
</dbReference>
<feature type="transmembrane region" description="Helical" evidence="8">
    <location>
        <begin position="338"/>
        <end position="361"/>
    </location>
</feature>
<dbReference type="PROSITE" id="PS50850">
    <property type="entry name" value="MFS"/>
    <property type="match status" value="1"/>
</dbReference>
<reference evidence="11" key="3">
    <citation type="submission" date="2025-08" db="UniProtKB">
        <authorList>
            <consortium name="RefSeq"/>
        </authorList>
    </citation>
    <scope>IDENTIFICATION</scope>
    <source>
        <strain evidence="11">CBS 342.82</strain>
    </source>
</reference>
<dbReference type="Gene3D" id="1.20.1250.20">
    <property type="entry name" value="MFS general substrate transporter like domains"/>
    <property type="match status" value="1"/>
</dbReference>
<name>A0A6J3MDU3_9PEZI</name>
<evidence type="ECO:0000256" key="6">
    <source>
        <dbReference type="ARBA" id="ARBA00023136"/>
    </source>
</evidence>
<dbReference type="AlphaFoldDB" id="A0A6J3MDU3"/>
<accession>A0A6J3MDU3</accession>
<protein>
    <submittedName>
        <fullName evidence="11">MFS phospholipid transporter</fullName>
    </submittedName>
</protein>
<dbReference type="PANTHER" id="PTHR23508:SF10">
    <property type="entry name" value="CARBOXYLIC ACID TRANSPORTER PROTEIN HOMOLOG"/>
    <property type="match status" value="1"/>
</dbReference>
<feature type="transmembrane region" description="Helical" evidence="8">
    <location>
        <begin position="367"/>
        <end position="384"/>
    </location>
</feature>
<keyword evidence="3" id="KW-0813">Transport</keyword>
<comment type="subcellular location">
    <subcellularLocation>
        <location evidence="1">Membrane</location>
        <topology evidence="1">Multi-pass membrane protein</topology>
    </subcellularLocation>
</comment>
<feature type="transmembrane region" description="Helical" evidence="8">
    <location>
        <begin position="309"/>
        <end position="329"/>
    </location>
</feature>
<feature type="transmembrane region" description="Helical" evidence="8">
    <location>
        <begin position="186"/>
        <end position="212"/>
    </location>
</feature>
<evidence type="ECO:0000256" key="5">
    <source>
        <dbReference type="ARBA" id="ARBA00022989"/>
    </source>
</evidence>
<evidence type="ECO:0000256" key="7">
    <source>
        <dbReference type="SAM" id="MobiDB-lite"/>
    </source>
</evidence>
<evidence type="ECO:0000256" key="4">
    <source>
        <dbReference type="ARBA" id="ARBA00022692"/>
    </source>
</evidence>
<feature type="transmembrane region" description="Helical" evidence="8">
    <location>
        <begin position="444"/>
        <end position="461"/>
    </location>
</feature>
<dbReference type="FunFam" id="1.20.1250.20:FF:000140">
    <property type="entry name" value="Putative MFS phospholipid transporter"/>
    <property type="match status" value="1"/>
</dbReference>
<feature type="transmembrane region" description="Helical" evidence="8">
    <location>
        <begin position="117"/>
        <end position="137"/>
    </location>
</feature>
<feature type="transmembrane region" description="Helical" evidence="8">
    <location>
        <begin position="218"/>
        <end position="237"/>
    </location>
</feature>
<evidence type="ECO:0000256" key="2">
    <source>
        <dbReference type="ARBA" id="ARBA00010992"/>
    </source>
</evidence>
<proteinExistence type="inferred from homology"/>
<dbReference type="RefSeq" id="XP_033463222.1">
    <property type="nucleotide sequence ID" value="XM_033602425.1"/>
</dbReference>
<evidence type="ECO:0000313" key="10">
    <source>
        <dbReference type="Proteomes" id="UP000504637"/>
    </source>
</evidence>
<keyword evidence="4 8" id="KW-0812">Transmembrane</keyword>
<feature type="transmembrane region" description="Helical" evidence="8">
    <location>
        <begin position="258"/>
        <end position="280"/>
    </location>
</feature>
<organism evidence="11">
    <name type="scientific">Dissoconium aciculare CBS 342.82</name>
    <dbReference type="NCBI Taxonomy" id="1314786"/>
    <lineage>
        <taxon>Eukaryota</taxon>
        <taxon>Fungi</taxon>
        <taxon>Dikarya</taxon>
        <taxon>Ascomycota</taxon>
        <taxon>Pezizomycotina</taxon>
        <taxon>Dothideomycetes</taxon>
        <taxon>Dothideomycetidae</taxon>
        <taxon>Mycosphaerellales</taxon>
        <taxon>Dissoconiaceae</taxon>
        <taxon>Dissoconium</taxon>
    </lineage>
</organism>
<dbReference type="OrthoDB" id="2261376at2759"/>
<keyword evidence="5 8" id="KW-1133">Transmembrane helix</keyword>
<feature type="domain" description="Major facilitator superfamily (MFS) profile" evidence="9">
    <location>
        <begin position="47"/>
        <end position="466"/>
    </location>
</feature>
<sequence>MFRKDKTENVLNNTGSPPEYSKESATIQGDAAPATGVNPSTWQRIWPTLACGAGLFSDGYLQAVIGPVNTLLKKLYPNQYANSSAAQNVTSIAFAGTVVGQLLFGYTSDHYSRKWSLLISTIILFVFAALGAGSYGANGSIQGLLAALTAYRFLLGIGIGGEYPAGSVSAAESTASIKEGQRNRWFCLFTNTQIDFGFVVGYIVPMVVAAIAPTNYELIWRLSLGLGVIPPLSLLYLRLKVQESESFSRGSFRGQKTPYWLALKFYGPRLLIVSSIWFIYDFLSYPFSIYSSDFIATILGPGEHEYWRIFGWGALVNFFYLPGAIFGAFTSDWMGPRLALFVFVIAQGIVAFIMSGCLYFLEMPKYVGAFVVVYGIFLALGEMGPGDNIGLVASKTSASGIRGQYYGLAAACGKIGAFVGSYVFPIIQNDGGGEDTLQGKQYPFYVAGALCFVAAFLVMLLPNIGQNTIQEEDARFRAYLDQHGWDTSGMGLKGFQERDESEVKQ</sequence>
<gene>
    <name evidence="11" type="ORF">K489DRAFT_350562</name>
</gene>
<keyword evidence="10" id="KW-1185">Reference proteome</keyword>